<gene>
    <name evidence="1" type="ORF">E5329_06275</name>
</gene>
<comment type="caution">
    <text evidence="1">The sequence shown here is derived from an EMBL/GenBank/DDBJ whole genome shotgun (WGS) entry which is preliminary data.</text>
</comment>
<proteinExistence type="predicted"/>
<sequence length="848" mass="95940">MEKNIKNFLRNSFVSVISVCVVVFIGLVLIMGKRTEDTIDEISEIYMSEMNTQLGQKFTTVVGLRLEQVQGLIRQVPPETAAYGSEMTEDLTLCGEVREFSFLGLYSEDGTLETIYGEPVEVSQEAVLRSLNKDGNIVAMGMNENGERMLILGKRAEYPMKDGGTSTALIAGVPMEYLKEALFLDSEETLVYSHIIDGNGNFVIRSGDAFRESYFERILAEAKDHKGSAEEYVKELKEAMKTGSSYSKLVTINGEKRYTYCTPISEAHDWYLVTVMRSEAMDAPISSLDIQRIGIMVGSSVMILVAMSIVFLLYFRFSIRQMEELNDAKQKAIQSDKAKSEFLSSMSHDIRTPMNAIIGMTEIALKNIKDPERVVDCLSKVKLSSKHLLGLINDVLDMSKIESGKMTLNMNQMSLREAMDDIVNIMQPQVKAKSQYFDIFIQSILAEDVFCDSVRLNQVLLNLLSNAVKFTPEEGRIDVHLYQEESPEDENYVRTHFIVEDTGIGMSEEFQRKIFDSFERENSDQVAKIMGTGLGMSITKAIVDLMKGTIVLTSEQGRGSKFHITLDLKKSEIDERDMMLPHWDVLVVDDNEQLCTSAVANLQELGVHTEWSLDGRQAVRMIEDRHLQNNDYDFVLVDWKMPYMNGIEVIREMRNVTDGNKIPAFLISAYDWSELKEEVDASEIEGFISKPLFKSTLYLYLKKYMEGEAYEDESEEAEIDFEGKHILLAEDIDVNWEFISEILSSVGLVLERAINGKECLEKFEASEIGFYDAILMDIRMPVMNGYDATVAIRSLERSDNGLPIIAMTADAFSDDAQHCLEVGMDAHIAKPIDLKECMRTLQKYLNES</sequence>
<dbReference type="Proteomes" id="UP000304953">
    <property type="component" value="Unassembled WGS sequence"/>
</dbReference>
<protein>
    <submittedName>
        <fullName evidence="1">Response regulator</fullName>
    </submittedName>
</protein>
<keyword evidence="2" id="KW-1185">Reference proteome</keyword>
<accession>A0AC61RZ58</accession>
<evidence type="ECO:0000313" key="2">
    <source>
        <dbReference type="Proteomes" id="UP000304953"/>
    </source>
</evidence>
<organism evidence="1 2">
    <name type="scientific">Petralouisia muris</name>
    <dbReference type="NCBI Taxonomy" id="3032872"/>
    <lineage>
        <taxon>Bacteria</taxon>
        <taxon>Bacillati</taxon>
        <taxon>Bacillota</taxon>
        <taxon>Clostridia</taxon>
        <taxon>Lachnospirales</taxon>
        <taxon>Lachnospiraceae</taxon>
        <taxon>Petralouisia</taxon>
    </lineage>
</organism>
<reference evidence="1" key="1">
    <citation type="submission" date="2019-04" db="EMBL/GenBank/DDBJ databases">
        <title>Microbes associate with the intestines of laboratory mice.</title>
        <authorList>
            <person name="Navarre W."/>
            <person name="Wong E."/>
            <person name="Huang K."/>
            <person name="Tropini C."/>
            <person name="Ng K."/>
            <person name="Yu B."/>
        </authorList>
    </citation>
    <scope>NUCLEOTIDE SEQUENCE</scope>
    <source>
        <strain evidence="1">NM01_1-7b</strain>
    </source>
</reference>
<evidence type="ECO:0000313" key="1">
    <source>
        <dbReference type="EMBL" id="TGY97063.1"/>
    </source>
</evidence>
<name>A0AC61RZ58_9FIRM</name>
<dbReference type="EMBL" id="SRYA01000010">
    <property type="protein sequence ID" value="TGY97063.1"/>
    <property type="molecule type" value="Genomic_DNA"/>
</dbReference>